<organism evidence="2 3">
    <name type="scientific">Lasiosphaeris hirsuta</name>
    <dbReference type="NCBI Taxonomy" id="260670"/>
    <lineage>
        <taxon>Eukaryota</taxon>
        <taxon>Fungi</taxon>
        <taxon>Dikarya</taxon>
        <taxon>Ascomycota</taxon>
        <taxon>Pezizomycotina</taxon>
        <taxon>Sordariomycetes</taxon>
        <taxon>Sordariomycetidae</taxon>
        <taxon>Sordariales</taxon>
        <taxon>Lasiosphaeriaceae</taxon>
        <taxon>Lasiosphaeris</taxon>
    </lineage>
</organism>
<dbReference type="Proteomes" id="UP001172102">
    <property type="component" value="Unassembled WGS sequence"/>
</dbReference>
<reference evidence="2" key="1">
    <citation type="submission" date="2023-06" db="EMBL/GenBank/DDBJ databases">
        <title>Genome-scale phylogeny and comparative genomics of the fungal order Sordariales.</title>
        <authorList>
            <consortium name="Lawrence Berkeley National Laboratory"/>
            <person name="Hensen N."/>
            <person name="Bonometti L."/>
            <person name="Westerberg I."/>
            <person name="Brannstrom I.O."/>
            <person name="Guillou S."/>
            <person name="Cros-Aarteil S."/>
            <person name="Calhoun S."/>
            <person name="Haridas S."/>
            <person name="Kuo A."/>
            <person name="Mondo S."/>
            <person name="Pangilinan J."/>
            <person name="Riley R."/>
            <person name="Labutti K."/>
            <person name="Andreopoulos B."/>
            <person name="Lipzen A."/>
            <person name="Chen C."/>
            <person name="Yanf M."/>
            <person name="Daum C."/>
            <person name="Ng V."/>
            <person name="Clum A."/>
            <person name="Steindorff A."/>
            <person name="Ohm R."/>
            <person name="Martin F."/>
            <person name="Silar P."/>
            <person name="Natvig D."/>
            <person name="Lalanne C."/>
            <person name="Gautier V."/>
            <person name="Ament-Velasquez S.L."/>
            <person name="Kruys A."/>
            <person name="Hutchinson M.I."/>
            <person name="Powell A.J."/>
            <person name="Barry K."/>
            <person name="Miller A.N."/>
            <person name="Grigoriev I.V."/>
            <person name="Debuchy R."/>
            <person name="Gladieux P."/>
            <person name="Thoren M.H."/>
            <person name="Johannesson H."/>
        </authorList>
    </citation>
    <scope>NUCLEOTIDE SEQUENCE</scope>
    <source>
        <strain evidence="2">SMH4607-1</strain>
    </source>
</reference>
<gene>
    <name evidence="2" type="ORF">B0H67DRAFT_553710</name>
</gene>
<proteinExistence type="predicted"/>
<evidence type="ECO:0000256" key="1">
    <source>
        <dbReference type="SAM" id="MobiDB-lite"/>
    </source>
</evidence>
<protein>
    <submittedName>
        <fullName evidence="2">Uncharacterized protein</fullName>
    </submittedName>
</protein>
<evidence type="ECO:0000313" key="2">
    <source>
        <dbReference type="EMBL" id="KAK0715120.1"/>
    </source>
</evidence>
<keyword evidence="3" id="KW-1185">Reference proteome</keyword>
<comment type="caution">
    <text evidence="2">The sequence shown here is derived from an EMBL/GenBank/DDBJ whole genome shotgun (WGS) entry which is preliminary data.</text>
</comment>
<dbReference type="AlphaFoldDB" id="A0AA40AFZ9"/>
<sequence length="235" mass="26200">MLEPCNGLPPFWQRHGNIKVSLMRVETEPTEHRVSSQPSTPSTIFSGCGRQASPPFNPSGMHATNRQQQLMSLCLWQDRQGGRRKDRHGTATYDSALTYRPPPDGAPIDPKPKAGKNTDAAPGHGQEVGTQQPAALFLLQKKRKALGSSILSEVFYLLQVPPGHAGALLRYSEGRKQKRAANSVWHVWQYPVWGLCAWPYQICVAIDDGSALCTLCCRRSNPSRFPDERETRLRE</sequence>
<accession>A0AA40AFZ9</accession>
<evidence type="ECO:0000313" key="3">
    <source>
        <dbReference type="Proteomes" id="UP001172102"/>
    </source>
</evidence>
<name>A0AA40AFZ9_9PEZI</name>
<dbReference type="EMBL" id="JAUKUA010000004">
    <property type="protein sequence ID" value="KAK0715120.1"/>
    <property type="molecule type" value="Genomic_DNA"/>
</dbReference>
<feature type="region of interest" description="Disordered" evidence="1">
    <location>
        <begin position="80"/>
        <end position="129"/>
    </location>
</feature>